<evidence type="ECO:0000313" key="4">
    <source>
        <dbReference type="Proteomes" id="UP001310386"/>
    </source>
</evidence>
<dbReference type="Proteomes" id="UP001310386">
    <property type="component" value="Unassembled WGS sequence"/>
</dbReference>
<dbReference type="CDD" id="cd00293">
    <property type="entry name" value="USP-like"/>
    <property type="match status" value="1"/>
</dbReference>
<evidence type="ECO:0000256" key="1">
    <source>
        <dbReference type="ARBA" id="ARBA00008791"/>
    </source>
</evidence>
<dbReference type="InterPro" id="IPR006016">
    <property type="entry name" value="UspA"/>
</dbReference>
<accession>A0ABU5ZNA4</accession>
<dbReference type="PRINTS" id="PR01438">
    <property type="entry name" value="UNVRSLSTRESS"/>
</dbReference>
<dbReference type="InterPro" id="IPR006015">
    <property type="entry name" value="Universal_stress_UspA"/>
</dbReference>
<evidence type="ECO:0000313" key="3">
    <source>
        <dbReference type="EMBL" id="MEB3103717.1"/>
    </source>
</evidence>
<comment type="caution">
    <text evidence="3">The sequence shown here is derived from an EMBL/GenBank/DDBJ whole genome shotgun (WGS) entry which is preliminary data.</text>
</comment>
<keyword evidence="4" id="KW-1185">Reference proteome</keyword>
<protein>
    <submittedName>
        <fullName evidence="3">Universal stress protein</fullName>
    </submittedName>
</protein>
<dbReference type="EMBL" id="JAYJLD010000047">
    <property type="protein sequence ID" value="MEB3103717.1"/>
    <property type="molecule type" value="Genomic_DNA"/>
</dbReference>
<dbReference type="SUPFAM" id="SSF52402">
    <property type="entry name" value="Adenine nucleotide alpha hydrolases-like"/>
    <property type="match status" value="1"/>
</dbReference>
<reference evidence="3" key="1">
    <citation type="submission" date="2023-12" db="EMBL/GenBank/DDBJ databases">
        <title>Fervidustalea candida gen. nov., sp. nov., a novel member of the family Paenibacillaceae isolated from a geothermal area.</title>
        <authorList>
            <person name="Li W.-J."/>
            <person name="Jiao J.-Y."/>
            <person name="Chen Y."/>
        </authorList>
    </citation>
    <scope>NUCLEOTIDE SEQUENCE</scope>
    <source>
        <strain evidence="3">SYSU GA230002</strain>
    </source>
</reference>
<proteinExistence type="inferred from homology"/>
<dbReference type="Gene3D" id="3.40.50.620">
    <property type="entry name" value="HUPs"/>
    <property type="match status" value="1"/>
</dbReference>
<dbReference type="PANTHER" id="PTHR46268:SF6">
    <property type="entry name" value="UNIVERSAL STRESS PROTEIN UP12"/>
    <property type="match status" value="1"/>
</dbReference>
<dbReference type="Pfam" id="PF00582">
    <property type="entry name" value="Usp"/>
    <property type="match status" value="1"/>
</dbReference>
<dbReference type="InterPro" id="IPR014729">
    <property type="entry name" value="Rossmann-like_a/b/a_fold"/>
</dbReference>
<comment type="similarity">
    <text evidence="1">Belongs to the universal stress protein A family.</text>
</comment>
<sequence length="147" mass="16306">MFGFYSRILVAYDGSELSDKALDLALKLAEQDSRIEVHAVTVWDDRYVQTFGYYDIVSVEELAESRQRSTEELFGKIKGKLDAVPNKTATIALEGNPAKMLAEYAKDNDCDLIVMGSRGLSSMKELFLGSVSHNVVQQAHCPVLIAK</sequence>
<evidence type="ECO:0000259" key="2">
    <source>
        <dbReference type="Pfam" id="PF00582"/>
    </source>
</evidence>
<gene>
    <name evidence="3" type="ORF">VF724_18950</name>
</gene>
<name>A0ABU5ZNA4_9BACL</name>
<dbReference type="PANTHER" id="PTHR46268">
    <property type="entry name" value="STRESS RESPONSE PROTEIN NHAX"/>
    <property type="match status" value="1"/>
</dbReference>
<feature type="domain" description="UspA" evidence="2">
    <location>
        <begin position="5"/>
        <end position="147"/>
    </location>
</feature>
<dbReference type="RefSeq" id="WP_371755845.1">
    <property type="nucleotide sequence ID" value="NZ_JAYJLD010000047.1"/>
</dbReference>
<organism evidence="3 4">
    <name type="scientific">Ferviditalea candida</name>
    <dbReference type="NCBI Taxonomy" id="3108399"/>
    <lineage>
        <taxon>Bacteria</taxon>
        <taxon>Bacillati</taxon>
        <taxon>Bacillota</taxon>
        <taxon>Bacilli</taxon>
        <taxon>Bacillales</taxon>
        <taxon>Paenibacillaceae</taxon>
        <taxon>Ferviditalea</taxon>
    </lineage>
</organism>